<dbReference type="InterPro" id="IPR004841">
    <property type="entry name" value="AA-permease/SLC12A_dom"/>
</dbReference>
<dbReference type="RefSeq" id="WP_344802727.1">
    <property type="nucleotide sequence ID" value="NZ_BAABAB010000009.1"/>
</dbReference>
<feature type="transmembrane region" description="Helical" evidence="5">
    <location>
        <begin position="288"/>
        <end position="321"/>
    </location>
</feature>
<feature type="transmembrane region" description="Helical" evidence="5">
    <location>
        <begin position="369"/>
        <end position="389"/>
    </location>
</feature>
<feature type="transmembrane region" description="Helical" evidence="5">
    <location>
        <begin position="104"/>
        <end position="129"/>
    </location>
</feature>
<feature type="transmembrane region" description="Helical" evidence="5">
    <location>
        <begin position="425"/>
        <end position="444"/>
    </location>
</feature>
<comment type="subcellular location">
    <subcellularLocation>
        <location evidence="1">Membrane</location>
        <topology evidence="1">Multi-pass membrane protein</topology>
    </subcellularLocation>
</comment>
<feature type="transmembrane region" description="Helical" evidence="5">
    <location>
        <begin position="33"/>
        <end position="53"/>
    </location>
</feature>
<proteinExistence type="predicted"/>
<evidence type="ECO:0000256" key="5">
    <source>
        <dbReference type="SAM" id="Phobius"/>
    </source>
</evidence>
<feature type="transmembrane region" description="Helical" evidence="5">
    <location>
        <begin position="201"/>
        <end position="226"/>
    </location>
</feature>
<feature type="transmembrane region" description="Helical" evidence="5">
    <location>
        <begin position="166"/>
        <end position="189"/>
    </location>
</feature>
<evidence type="ECO:0000256" key="2">
    <source>
        <dbReference type="ARBA" id="ARBA00022692"/>
    </source>
</evidence>
<dbReference type="Gene3D" id="1.20.1740.10">
    <property type="entry name" value="Amino acid/polyamine transporter I"/>
    <property type="match status" value="1"/>
</dbReference>
<dbReference type="Pfam" id="PF00324">
    <property type="entry name" value="AA_permease"/>
    <property type="match status" value="1"/>
</dbReference>
<keyword evidence="3 5" id="KW-1133">Transmembrane helix</keyword>
<feature type="transmembrane region" description="Helical" evidence="5">
    <location>
        <begin position="246"/>
        <end position="268"/>
    </location>
</feature>
<keyword evidence="4 5" id="KW-0472">Membrane</keyword>
<evidence type="ECO:0000256" key="1">
    <source>
        <dbReference type="ARBA" id="ARBA00004141"/>
    </source>
</evidence>
<sequence>MDAGSESEGPVTAVETHPAHHGELEKALGLRGVLLLGLAYMAPIIVLGIFGVIAETSMGASAGAYLLATVAMLFTASSYAKMAYHYPVSGSSYTYVRRSLDSRLGFLVGWTILLDYLFLPLVIWLIGAAYLNSEFPGVPNWIWIVGFIVITSALNIIGLKVADKTNLVLMTFQILVLIFFVVFSVHYLVSSHGADALFSTAPFVGTGGFSAIAAGAAIACYSFLGFDAVSTLTEETREPTKNIPRAIFGVALLGGVIFLIVSYTVSLVAPGSTFPNADSLAADIAETIGGAAFAAIFIAGLIVGQFTSGLAAQAAVSRLLYAMGRDSVLPNRFFGFLSDRFHTPVLNIALCGVIGLGALFLDVTTSTSFVNFGAFLAFTLVNVSVIAYWVRHRHTEQLSPVRYLVIAPIGAVIDIYLLTQLDSKALILGCSWLTIGIVYLVVLTRGFRRPPPEMTTLEEEVGH</sequence>
<gene>
    <name evidence="7" type="ORF">GCM10022236_13730</name>
</gene>
<keyword evidence="2 5" id="KW-0812">Transmembrane</keyword>
<accession>A0ABP6ZRS7</accession>
<evidence type="ECO:0000259" key="6">
    <source>
        <dbReference type="Pfam" id="PF00324"/>
    </source>
</evidence>
<feature type="transmembrane region" description="Helical" evidence="5">
    <location>
        <begin position="141"/>
        <end position="159"/>
    </location>
</feature>
<feature type="transmembrane region" description="Helical" evidence="5">
    <location>
        <begin position="401"/>
        <end position="419"/>
    </location>
</feature>
<evidence type="ECO:0000313" key="8">
    <source>
        <dbReference type="Proteomes" id="UP001501490"/>
    </source>
</evidence>
<evidence type="ECO:0000256" key="3">
    <source>
        <dbReference type="ARBA" id="ARBA00022989"/>
    </source>
</evidence>
<dbReference type="PANTHER" id="PTHR42770:SF8">
    <property type="entry name" value="PUTRESCINE IMPORTER PUUP"/>
    <property type="match status" value="1"/>
</dbReference>
<dbReference type="PANTHER" id="PTHR42770">
    <property type="entry name" value="AMINO ACID TRANSPORTER-RELATED"/>
    <property type="match status" value="1"/>
</dbReference>
<evidence type="ECO:0000313" key="7">
    <source>
        <dbReference type="EMBL" id="GAA3613164.1"/>
    </source>
</evidence>
<feature type="transmembrane region" description="Helical" evidence="5">
    <location>
        <begin position="341"/>
        <end position="363"/>
    </location>
</feature>
<keyword evidence="8" id="KW-1185">Reference proteome</keyword>
<protein>
    <submittedName>
        <fullName evidence="7">APC family permease</fullName>
    </submittedName>
</protein>
<organism evidence="7 8">
    <name type="scientific">Microlunatus ginsengisoli</name>
    <dbReference type="NCBI Taxonomy" id="363863"/>
    <lineage>
        <taxon>Bacteria</taxon>
        <taxon>Bacillati</taxon>
        <taxon>Actinomycetota</taxon>
        <taxon>Actinomycetes</taxon>
        <taxon>Propionibacteriales</taxon>
        <taxon>Propionibacteriaceae</taxon>
        <taxon>Microlunatus</taxon>
    </lineage>
</organism>
<feature type="domain" description="Amino acid permease/ SLC12A" evidence="6">
    <location>
        <begin position="36"/>
        <end position="398"/>
    </location>
</feature>
<name>A0ABP6ZRS7_9ACTN</name>
<reference evidence="8" key="1">
    <citation type="journal article" date="2019" name="Int. J. Syst. Evol. Microbiol.">
        <title>The Global Catalogue of Microorganisms (GCM) 10K type strain sequencing project: providing services to taxonomists for standard genome sequencing and annotation.</title>
        <authorList>
            <consortium name="The Broad Institute Genomics Platform"/>
            <consortium name="The Broad Institute Genome Sequencing Center for Infectious Disease"/>
            <person name="Wu L."/>
            <person name="Ma J."/>
        </authorList>
    </citation>
    <scope>NUCLEOTIDE SEQUENCE [LARGE SCALE GENOMIC DNA]</scope>
    <source>
        <strain evidence="8">JCM 16929</strain>
    </source>
</reference>
<dbReference type="InterPro" id="IPR050367">
    <property type="entry name" value="APC_superfamily"/>
</dbReference>
<evidence type="ECO:0000256" key="4">
    <source>
        <dbReference type="ARBA" id="ARBA00023136"/>
    </source>
</evidence>
<dbReference type="Proteomes" id="UP001501490">
    <property type="component" value="Unassembled WGS sequence"/>
</dbReference>
<feature type="transmembrane region" description="Helical" evidence="5">
    <location>
        <begin position="65"/>
        <end position="84"/>
    </location>
</feature>
<comment type="caution">
    <text evidence="7">The sequence shown here is derived from an EMBL/GenBank/DDBJ whole genome shotgun (WGS) entry which is preliminary data.</text>
</comment>
<dbReference type="PIRSF" id="PIRSF006060">
    <property type="entry name" value="AA_transporter"/>
    <property type="match status" value="1"/>
</dbReference>
<dbReference type="EMBL" id="BAABAB010000009">
    <property type="protein sequence ID" value="GAA3613164.1"/>
    <property type="molecule type" value="Genomic_DNA"/>
</dbReference>